<evidence type="ECO:0000259" key="2">
    <source>
        <dbReference type="Pfam" id="PF01419"/>
    </source>
</evidence>
<keyword evidence="4" id="KW-1185">Reference proteome</keyword>
<dbReference type="Pfam" id="PF01419">
    <property type="entry name" value="Jacalin"/>
    <property type="match status" value="1"/>
</dbReference>
<protein>
    <recommendedName>
        <fullName evidence="2">Jacalin-type lectin domain-containing protein</fullName>
    </recommendedName>
</protein>
<dbReference type="SUPFAM" id="SSF56973">
    <property type="entry name" value="Aerolisin/ETX pore-forming domain"/>
    <property type="match status" value="1"/>
</dbReference>
<evidence type="ECO:0000313" key="3">
    <source>
        <dbReference type="EMBL" id="KAF1997078.1"/>
    </source>
</evidence>
<keyword evidence="1" id="KW-0732">Signal</keyword>
<evidence type="ECO:0000313" key="4">
    <source>
        <dbReference type="Proteomes" id="UP000799779"/>
    </source>
</evidence>
<proteinExistence type="predicted"/>
<dbReference type="OrthoDB" id="3758675at2759"/>
<dbReference type="CDD" id="cd20231">
    <property type="entry name" value="PFM_jacalin-like"/>
    <property type="match status" value="1"/>
</dbReference>
<sequence length="366" mass="39772">MLFTSNKLVVGATYFIAGLTSVVKANDCWDGPFAGLSQTGGGGGGEFCDTKWKEGVVVTGFEAWANSKNVRAFQLYYSDGSNSRLYGKIDGDKHARIDWDPAVDSISQIRTWGNGRAESLGRVQIRTKAGKELDVGKDTNGQDTFETEIGTGIMMGAFGGSGDYIDRLGFSMLRGKIDKISIDDVVFDEDPEALNARMEGLKTVTLDYADHTNDHPEANETFSFGKTETRTASKKFSSTASHTFGWSNAIELSGKILDLGASSTTTLKYEYSKATTEESTTETSVTLTYTVATALKPGQRVFCRATAMYGEYDGDYASTVNIWLEDGFTFGFKSGGNMKQIQWSDASSVCQDTDFAPSKRAVKFLA</sequence>
<dbReference type="SUPFAM" id="SSF51101">
    <property type="entry name" value="Mannose-binding lectins"/>
    <property type="match status" value="1"/>
</dbReference>
<feature type="signal peptide" evidence="1">
    <location>
        <begin position="1"/>
        <end position="25"/>
    </location>
</feature>
<dbReference type="InterPro" id="IPR001229">
    <property type="entry name" value="Jacalin-like_lectin_dom"/>
</dbReference>
<dbReference type="Proteomes" id="UP000799779">
    <property type="component" value="Unassembled WGS sequence"/>
</dbReference>
<dbReference type="Gene3D" id="2.170.15.10">
    <property type="entry name" value="Proaerolysin, chain A, domain 3"/>
    <property type="match status" value="1"/>
</dbReference>
<reference evidence="3" key="1">
    <citation type="journal article" date="2020" name="Stud. Mycol.">
        <title>101 Dothideomycetes genomes: a test case for predicting lifestyles and emergence of pathogens.</title>
        <authorList>
            <person name="Haridas S."/>
            <person name="Albert R."/>
            <person name="Binder M."/>
            <person name="Bloem J."/>
            <person name="Labutti K."/>
            <person name="Salamov A."/>
            <person name="Andreopoulos B."/>
            <person name="Baker S."/>
            <person name="Barry K."/>
            <person name="Bills G."/>
            <person name="Bluhm B."/>
            <person name="Cannon C."/>
            <person name="Castanera R."/>
            <person name="Culley D."/>
            <person name="Daum C."/>
            <person name="Ezra D."/>
            <person name="Gonzalez J."/>
            <person name="Henrissat B."/>
            <person name="Kuo A."/>
            <person name="Liang C."/>
            <person name="Lipzen A."/>
            <person name="Lutzoni F."/>
            <person name="Magnuson J."/>
            <person name="Mondo S."/>
            <person name="Nolan M."/>
            <person name="Ohm R."/>
            <person name="Pangilinan J."/>
            <person name="Park H.-J."/>
            <person name="Ramirez L."/>
            <person name="Alfaro M."/>
            <person name="Sun H."/>
            <person name="Tritt A."/>
            <person name="Yoshinaga Y."/>
            <person name="Zwiers L.-H."/>
            <person name="Turgeon B."/>
            <person name="Goodwin S."/>
            <person name="Spatafora J."/>
            <person name="Crous P."/>
            <person name="Grigoriev I."/>
        </authorList>
    </citation>
    <scope>NUCLEOTIDE SEQUENCE</scope>
    <source>
        <strain evidence="3">CBS 123094</strain>
    </source>
</reference>
<feature type="domain" description="Jacalin-type lectin" evidence="2">
    <location>
        <begin position="40"/>
        <end position="170"/>
    </location>
</feature>
<dbReference type="InterPro" id="IPR036404">
    <property type="entry name" value="Jacalin-like_lectin_dom_sf"/>
</dbReference>
<dbReference type="AlphaFoldDB" id="A0A6A5W7I8"/>
<dbReference type="EMBL" id="ML977617">
    <property type="protein sequence ID" value="KAF1997078.1"/>
    <property type="molecule type" value="Genomic_DNA"/>
</dbReference>
<feature type="chain" id="PRO_5025538371" description="Jacalin-type lectin domain-containing protein" evidence="1">
    <location>
        <begin position="26"/>
        <end position="366"/>
    </location>
</feature>
<dbReference type="Gene3D" id="2.100.10.30">
    <property type="entry name" value="Jacalin-like lectin domain"/>
    <property type="match status" value="1"/>
</dbReference>
<organism evidence="3 4">
    <name type="scientific">Amniculicola lignicola CBS 123094</name>
    <dbReference type="NCBI Taxonomy" id="1392246"/>
    <lineage>
        <taxon>Eukaryota</taxon>
        <taxon>Fungi</taxon>
        <taxon>Dikarya</taxon>
        <taxon>Ascomycota</taxon>
        <taxon>Pezizomycotina</taxon>
        <taxon>Dothideomycetes</taxon>
        <taxon>Pleosporomycetidae</taxon>
        <taxon>Pleosporales</taxon>
        <taxon>Amniculicolaceae</taxon>
        <taxon>Amniculicola</taxon>
    </lineage>
</organism>
<gene>
    <name evidence="3" type="ORF">P154DRAFT_565573</name>
</gene>
<evidence type="ECO:0000256" key="1">
    <source>
        <dbReference type="SAM" id="SignalP"/>
    </source>
</evidence>
<name>A0A6A5W7I8_9PLEO</name>
<accession>A0A6A5W7I8</accession>